<dbReference type="RefSeq" id="WP_134517567.1">
    <property type="nucleotide sequence ID" value="NZ_SOHE01000002.1"/>
</dbReference>
<proteinExistence type="predicted"/>
<keyword evidence="1" id="KW-0732">Signal</keyword>
<feature type="chain" id="PRO_5038983706" evidence="1">
    <location>
        <begin position="26"/>
        <end position="171"/>
    </location>
</feature>
<name>A0A4R9ABR9_9MICO</name>
<accession>A0A4R9ABR9</accession>
<evidence type="ECO:0000313" key="3">
    <source>
        <dbReference type="Proteomes" id="UP000297447"/>
    </source>
</evidence>
<sequence>MASAHPMKRALLAGVAAAMVIPASLGLVGCAAGQAATSGSQPGVEAGIEALHTALTAIGGVEEAQINANTDGSPSQRRLNVVLYVTDTSPAAVTPIVADALRQTWEFDAFTPVGYAIEVWPAPVPEPPVNYDDMFDIETILPELDLAGGYVYDRQLALDAVVLETKYGPRP</sequence>
<keyword evidence="3" id="KW-1185">Reference proteome</keyword>
<reference evidence="2 3" key="1">
    <citation type="submission" date="2019-03" db="EMBL/GenBank/DDBJ databases">
        <title>Genomics of glacier-inhabiting Cryobacterium strains.</title>
        <authorList>
            <person name="Liu Q."/>
            <person name="Xin Y.-H."/>
        </authorList>
    </citation>
    <scope>NUCLEOTIDE SEQUENCE [LARGE SCALE GENOMIC DNA]</scope>
    <source>
        <strain evidence="2 3">Hh14</strain>
    </source>
</reference>
<evidence type="ECO:0000313" key="2">
    <source>
        <dbReference type="EMBL" id="TFD56086.1"/>
    </source>
</evidence>
<dbReference type="AlphaFoldDB" id="A0A4R9ABR9"/>
<gene>
    <name evidence="2" type="ORF">E3T55_00105</name>
</gene>
<organism evidence="2 3">
    <name type="scientific">Cryobacterium frigoriphilum</name>
    <dbReference type="NCBI Taxonomy" id="1259150"/>
    <lineage>
        <taxon>Bacteria</taxon>
        <taxon>Bacillati</taxon>
        <taxon>Actinomycetota</taxon>
        <taxon>Actinomycetes</taxon>
        <taxon>Micrococcales</taxon>
        <taxon>Microbacteriaceae</taxon>
        <taxon>Cryobacterium</taxon>
    </lineage>
</organism>
<dbReference type="OrthoDB" id="9857131at2"/>
<dbReference type="Proteomes" id="UP000297447">
    <property type="component" value="Unassembled WGS sequence"/>
</dbReference>
<comment type="caution">
    <text evidence="2">The sequence shown here is derived from an EMBL/GenBank/DDBJ whole genome shotgun (WGS) entry which is preliminary data.</text>
</comment>
<protein>
    <submittedName>
        <fullName evidence="2">Uncharacterized protein</fullName>
    </submittedName>
</protein>
<dbReference type="EMBL" id="SOHE01000002">
    <property type="protein sequence ID" value="TFD56086.1"/>
    <property type="molecule type" value="Genomic_DNA"/>
</dbReference>
<feature type="signal peptide" evidence="1">
    <location>
        <begin position="1"/>
        <end position="25"/>
    </location>
</feature>
<evidence type="ECO:0000256" key="1">
    <source>
        <dbReference type="SAM" id="SignalP"/>
    </source>
</evidence>